<organism evidence="1 2">
    <name type="scientific">Ectobacillus funiculus</name>
    <dbReference type="NCBI Taxonomy" id="137993"/>
    <lineage>
        <taxon>Bacteria</taxon>
        <taxon>Bacillati</taxon>
        <taxon>Bacillota</taxon>
        <taxon>Bacilli</taxon>
        <taxon>Bacillales</taxon>
        <taxon>Bacillaceae</taxon>
        <taxon>Ectobacillus</taxon>
    </lineage>
</organism>
<dbReference type="RefSeq" id="WP_379948211.1">
    <property type="nucleotide sequence ID" value="NZ_JBHMAF010000019.1"/>
</dbReference>
<evidence type="ECO:0000313" key="2">
    <source>
        <dbReference type="Proteomes" id="UP001589609"/>
    </source>
</evidence>
<accession>A0ABV5WC62</accession>
<dbReference type="SUPFAM" id="SSF52266">
    <property type="entry name" value="SGNH hydrolase"/>
    <property type="match status" value="1"/>
</dbReference>
<protein>
    <submittedName>
        <fullName evidence="1">SGNH/GDSL hydrolase family protein</fullName>
    </submittedName>
</protein>
<gene>
    <name evidence="1" type="ORF">ACFFMS_05385</name>
</gene>
<sequence length="259" mass="28736">MWKRVGAAGIIAVTLGVTVAGNLHFKDKIQAATSNMKTVLQDAVPGGQQQDSSYTEHMKNLPEAVQTKIKQAIETKKPLQLVIAGDEAVTGWPEILTKNLQDTYGPGVFQVTVKSYPQKTTQQWVDEQIFEDIAHSKPDIVLYEPSLLVDAGVIGKQKSMSNISVILDEITKSAPGVAIFVQPPNPLHQAKNYPITIQLLKDSMQSKGITYLDHWQNWPDPNGDDIVNYLEKSDGWANSQGQQVWAQYLTNYFTGDQKE</sequence>
<reference evidence="1 2" key="1">
    <citation type="submission" date="2024-09" db="EMBL/GenBank/DDBJ databases">
        <authorList>
            <person name="Sun Q."/>
            <person name="Mori K."/>
        </authorList>
    </citation>
    <scope>NUCLEOTIDE SEQUENCE [LARGE SCALE GENOMIC DNA]</scope>
    <source>
        <strain evidence="1 2">JCM 11201</strain>
    </source>
</reference>
<evidence type="ECO:0000313" key="1">
    <source>
        <dbReference type="EMBL" id="MFB9757970.1"/>
    </source>
</evidence>
<dbReference type="InterPro" id="IPR036514">
    <property type="entry name" value="SGNH_hydro_sf"/>
</dbReference>
<comment type="caution">
    <text evidence="1">The sequence shown here is derived from an EMBL/GenBank/DDBJ whole genome shotgun (WGS) entry which is preliminary data.</text>
</comment>
<keyword evidence="1" id="KW-0378">Hydrolase</keyword>
<name>A0ABV5WC62_9BACI</name>
<dbReference type="GO" id="GO:0016787">
    <property type="term" value="F:hydrolase activity"/>
    <property type="evidence" value="ECO:0007669"/>
    <property type="project" value="UniProtKB-KW"/>
</dbReference>
<proteinExistence type="predicted"/>
<keyword evidence="2" id="KW-1185">Reference proteome</keyword>
<dbReference type="Proteomes" id="UP001589609">
    <property type="component" value="Unassembled WGS sequence"/>
</dbReference>
<dbReference type="EMBL" id="JBHMAF010000019">
    <property type="protein sequence ID" value="MFB9757970.1"/>
    <property type="molecule type" value="Genomic_DNA"/>
</dbReference>
<dbReference type="Gene3D" id="3.40.50.1110">
    <property type="entry name" value="SGNH hydrolase"/>
    <property type="match status" value="1"/>
</dbReference>